<organism evidence="2 3">
    <name type="scientific">Brassica cretica</name>
    <name type="common">Mustard</name>
    <dbReference type="NCBI Taxonomy" id="69181"/>
    <lineage>
        <taxon>Eukaryota</taxon>
        <taxon>Viridiplantae</taxon>
        <taxon>Streptophyta</taxon>
        <taxon>Embryophyta</taxon>
        <taxon>Tracheophyta</taxon>
        <taxon>Spermatophyta</taxon>
        <taxon>Magnoliopsida</taxon>
        <taxon>eudicotyledons</taxon>
        <taxon>Gunneridae</taxon>
        <taxon>Pentapetalae</taxon>
        <taxon>rosids</taxon>
        <taxon>malvids</taxon>
        <taxon>Brassicales</taxon>
        <taxon>Brassicaceae</taxon>
        <taxon>Brassiceae</taxon>
        <taxon>Brassica</taxon>
    </lineage>
</organism>
<proteinExistence type="predicted"/>
<keyword evidence="3" id="KW-1185">Reference proteome</keyword>
<evidence type="ECO:0000313" key="3">
    <source>
        <dbReference type="Proteomes" id="UP000266723"/>
    </source>
</evidence>
<comment type="caution">
    <text evidence="2">The sequence shown here is derived from an EMBL/GenBank/DDBJ whole genome shotgun (WGS) entry which is preliminary data.</text>
</comment>
<gene>
    <name evidence="2" type="ORF">DY000_02014492</name>
</gene>
<protein>
    <submittedName>
        <fullName evidence="2">Uncharacterized protein</fullName>
    </submittedName>
</protein>
<name>A0ABQ7CUL1_BRACR</name>
<evidence type="ECO:0000256" key="1">
    <source>
        <dbReference type="SAM" id="MobiDB-lite"/>
    </source>
</evidence>
<accession>A0ABQ7CUL1</accession>
<feature type="compositionally biased region" description="Basic and acidic residues" evidence="1">
    <location>
        <begin position="1"/>
        <end position="20"/>
    </location>
</feature>
<sequence length="91" mass="10094">MNENENEKVNEKVNENKNEIENENVSVSLNLFDVMFGPPRTGGRLKSMMCEPAGHARMGSDSHVGAGRGRTLERGTLPGKAGTRRDIRKRL</sequence>
<feature type="region of interest" description="Disordered" evidence="1">
    <location>
        <begin position="53"/>
        <end position="91"/>
    </location>
</feature>
<dbReference type="Proteomes" id="UP000266723">
    <property type="component" value="Unassembled WGS sequence"/>
</dbReference>
<dbReference type="EMBL" id="QGKV02000759">
    <property type="protein sequence ID" value="KAF3563109.1"/>
    <property type="molecule type" value="Genomic_DNA"/>
</dbReference>
<feature type="region of interest" description="Disordered" evidence="1">
    <location>
        <begin position="1"/>
        <end position="21"/>
    </location>
</feature>
<reference evidence="2 3" key="1">
    <citation type="journal article" date="2020" name="BMC Genomics">
        <title>Intraspecific diversification of the crop wild relative Brassica cretica Lam. using demographic model selection.</title>
        <authorList>
            <person name="Kioukis A."/>
            <person name="Michalopoulou V.A."/>
            <person name="Briers L."/>
            <person name="Pirintsos S."/>
            <person name="Studholme D.J."/>
            <person name="Pavlidis P."/>
            <person name="Sarris P.F."/>
        </authorList>
    </citation>
    <scope>NUCLEOTIDE SEQUENCE [LARGE SCALE GENOMIC DNA]</scope>
    <source>
        <strain evidence="3">cv. PFS-1207/04</strain>
    </source>
</reference>
<evidence type="ECO:0000313" key="2">
    <source>
        <dbReference type="EMBL" id="KAF3563109.1"/>
    </source>
</evidence>